<dbReference type="RefSeq" id="WP_344124552.1">
    <property type="nucleotide sequence ID" value="NZ_BAAAOA010000046.1"/>
</dbReference>
<name>A0ABN2L5H1_9MICC</name>
<protein>
    <submittedName>
        <fullName evidence="2">Uncharacterized protein</fullName>
    </submittedName>
</protein>
<gene>
    <name evidence="2" type="ORF">GCM10009767_33950</name>
</gene>
<feature type="compositionally biased region" description="Pro residues" evidence="1">
    <location>
        <begin position="73"/>
        <end position="83"/>
    </location>
</feature>
<feature type="compositionally biased region" description="Low complexity" evidence="1">
    <location>
        <begin position="60"/>
        <end position="72"/>
    </location>
</feature>
<evidence type="ECO:0000313" key="2">
    <source>
        <dbReference type="EMBL" id="GAA1773237.1"/>
    </source>
</evidence>
<sequence>MPDRIVSLDPTFATAQPRESGYVWLPEPNAAAAVCAAQLEHPDLEHPHLEHPDLEGGWAGPPSWTPGASPPTASAPPRPCCAK</sequence>
<feature type="compositionally biased region" description="Basic and acidic residues" evidence="1">
    <location>
        <begin position="44"/>
        <end position="54"/>
    </location>
</feature>
<comment type="caution">
    <text evidence="2">The sequence shown here is derived from an EMBL/GenBank/DDBJ whole genome shotgun (WGS) entry which is preliminary data.</text>
</comment>
<feature type="region of interest" description="Disordered" evidence="1">
    <location>
        <begin position="44"/>
        <end position="83"/>
    </location>
</feature>
<evidence type="ECO:0000256" key="1">
    <source>
        <dbReference type="SAM" id="MobiDB-lite"/>
    </source>
</evidence>
<dbReference type="Proteomes" id="UP001501204">
    <property type="component" value="Unassembled WGS sequence"/>
</dbReference>
<accession>A0ABN2L5H1</accession>
<proteinExistence type="predicted"/>
<evidence type="ECO:0000313" key="3">
    <source>
        <dbReference type="Proteomes" id="UP001501204"/>
    </source>
</evidence>
<organism evidence="2 3">
    <name type="scientific">Kocuria aegyptia</name>
    <dbReference type="NCBI Taxonomy" id="330943"/>
    <lineage>
        <taxon>Bacteria</taxon>
        <taxon>Bacillati</taxon>
        <taxon>Actinomycetota</taxon>
        <taxon>Actinomycetes</taxon>
        <taxon>Micrococcales</taxon>
        <taxon>Micrococcaceae</taxon>
        <taxon>Kocuria</taxon>
    </lineage>
</organism>
<dbReference type="EMBL" id="BAAAOA010000046">
    <property type="protein sequence ID" value="GAA1773237.1"/>
    <property type="molecule type" value="Genomic_DNA"/>
</dbReference>
<reference evidence="3" key="1">
    <citation type="journal article" date="2019" name="Int. J. Syst. Evol. Microbiol.">
        <title>The Global Catalogue of Microorganisms (GCM) 10K type strain sequencing project: providing services to taxonomists for standard genome sequencing and annotation.</title>
        <authorList>
            <consortium name="The Broad Institute Genomics Platform"/>
            <consortium name="The Broad Institute Genome Sequencing Center for Infectious Disease"/>
            <person name="Wu L."/>
            <person name="Ma J."/>
        </authorList>
    </citation>
    <scope>NUCLEOTIDE SEQUENCE [LARGE SCALE GENOMIC DNA]</scope>
    <source>
        <strain evidence="3">JCM 14735</strain>
    </source>
</reference>
<keyword evidence="3" id="KW-1185">Reference proteome</keyword>